<sequence>MFSKIGTKIALHKAGLGNVSLPSFTKSEGTYTGGNSKNRSGDESEGAGFNNPFATVQWGKAFASWQSPPPPPNPVREPPVAGDKAQSNVKLKFPAIDGRPCIVLFMRFCGCPFTQKLFLHMRSLANRHTGIHFIAISHCTPDATNEWLKKLGGAWNVDVIVDQTRELYALWGLGISNWGHLLHPRNGYNQYLLGKKEGVWGQQVGEGGCRWQTGGAYAVDDRGIVKWGGPMKSVDDQIMLEDGVRALGFGSALGSNTGVF</sequence>
<proteinExistence type="predicted"/>
<dbReference type="EMBL" id="ML987189">
    <property type="protein sequence ID" value="KAF2255516.1"/>
    <property type="molecule type" value="Genomic_DNA"/>
</dbReference>
<dbReference type="Proteomes" id="UP000800094">
    <property type="component" value="Unassembled WGS sequence"/>
</dbReference>
<feature type="region of interest" description="Disordered" evidence="1">
    <location>
        <begin position="27"/>
        <end position="49"/>
    </location>
</feature>
<gene>
    <name evidence="2" type="ORF">BU26DRAFT_512490</name>
</gene>
<feature type="compositionally biased region" description="Polar residues" evidence="1">
    <location>
        <begin position="27"/>
        <end position="38"/>
    </location>
</feature>
<organism evidence="2 3">
    <name type="scientific">Trematosphaeria pertusa</name>
    <dbReference type="NCBI Taxonomy" id="390896"/>
    <lineage>
        <taxon>Eukaryota</taxon>
        <taxon>Fungi</taxon>
        <taxon>Dikarya</taxon>
        <taxon>Ascomycota</taxon>
        <taxon>Pezizomycotina</taxon>
        <taxon>Dothideomycetes</taxon>
        <taxon>Pleosporomycetidae</taxon>
        <taxon>Pleosporales</taxon>
        <taxon>Massarineae</taxon>
        <taxon>Trematosphaeriaceae</taxon>
        <taxon>Trematosphaeria</taxon>
    </lineage>
</organism>
<dbReference type="RefSeq" id="XP_033690520.1">
    <property type="nucleotide sequence ID" value="XM_033827390.1"/>
</dbReference>
<evidence type="ECO:0000313" key="3">
    <source>
        <dbReference type="Proteomes" id="UP000800094"/>
    </source>
</evidence>
<dbReference type="AlphaFoldDB" id="A0A6A6IYU8"/>
<evidence type="ECO:0000313" key="2">
    <source>
        <dbReference type="EMBL" id="KAF2255516.1"/>
    </source>
</evidence>
<dbReference type="OrthoDB" id="40334at2759"/>
<dbReference type="InterPro" id="IPR032801">
    <property type="entry name" value="PXL2A/B/C"/>
</dbReference>
<feature type="compositionally biased region" description="Pro residues" evidence="1">
    <location>
        <begin position="67"/>
        <end position="77"/>
    </location>
</feature>
<dbReference type="SUPFAM" id="SSF52833">
    <property type="entry name" value="Thioredoxin-like"/>
    <property type="match status" value="1"/>
</dbReference>
<dbReference type="GeneID" id="54580720"/>
<dbReference type="PANTHER" id="PTHR42336:SF2">
    <property type="entry name" value="THIOREDOXIN DOMAIN-CONTAINING PROTEIN"/>
    <property type="match status" value="1"/>
</dbReference>
<dbReference type="Gene3D" id="3.40.30.10">
    <property type="entry name" value="Glutaredoxin"/>
    <property type="match status" value="1"/>
</dbReference>
<evidence type="ECO:0008006" key="4">
    <source>
        <dbReference type="Google" id="ProtNLM"/>
    </source>
</evidence>
<feature type="region of interest" description="Disordered" evidence="1">
    <location>
        <begin position="64"/>
        <end position="83"/>
    </location>
</feature>
<protein>
    <recommendedName>
        <fullName evidence="4">Thioredoxin domain-containing protein</fullName>
    </recommendedName>
</protein>
<name>A0A6A6IYU8_9PLEO</name>
<reference evidence="2" key="1">
    <citation type="journal article" date="2020" name="Stud. Mycol.">
        <title>101 Dothideomycetes genomes: a test case for predicting lifestyles and emergence of pathogens.</title>
        <authorList>
            <person name="Haridas S."/>
            <person name="Albert R."/>
            <person name="Binder M."/>
            <person name="Bloem J."/>
            <person name="Labutti K."/>
            <person name="Salamov A."/>
            <person name="Andreopoulos B."/>
            <person name="Baker S."/>
            <person name="Barry K."/>
            <person name="Bills G."/>
            <person name="Bluhm B."/>
            <person name="Cannon C."/>
            <person name="Castanera R."/>
            <person name="Culley D."/>
            <person name="Daum C."/>
            <person name="Ezra D."/>
            <person name="Gonzalez J."/>
            <person name="Henrissat B."/>
            <person name="Kuo A."/>
            <person name="Liang C."/>
            <person name="Lipzen A."/>
            <person name="Lutzoni F."/>
            <person name="Magnuson J."/>
            <person name="Mondo S."/>
            <person name="Nolan M."/>
            <person name="Ohm R."/>
            <person name="Pangilinan J."/>
            <person name="Park H.-J."/>
            <person name="Ramirez L."/>
            <person name="Alfaro M."/>
            <person name="Sun H."/>
            <person name="Tritt A."/>
            <person name="Yoshinaga Y."/>
            <person name="Zwiers L.-H."/>
            <person name="Turgeon B."/>
            <person name="Goodwin S."/>
            <person name="Spatafora J."/>
            <person name="Crous P."/>
            <person name="Grigoriev I."/>
        </authorList>
    </citation>
    <scope>NUCLEOTIDE SEQUENCE</scope>
    <source>
        <strain evidence="2">CBS 122368</strain>
    </source>
</reference>
<dbReference type="PANTHER" id="PTHR42336">
    <property type="entry name" value="THIOREDOXIN DOMAIN-CONTAINING PROTEIN-RELATED"/>
    <property type="match status" value="1"/>
</dbReference>
<evidence type="ECO:0000256" key="1">
    <source>
        <dbReference type="SAM" id="MobiDB-lite"/>
    </source>
</evidence>
<keyword evidence="3" id="KW-1185">Reference proteome</keyword>
<dbReference type="Pfam" id="PF13911">
    <property type="entry name" value="AhpC-TSA_2"/>
    <property type="match status" value="1"/>
</dbReference>
<accession>A0A6A6IYU8</accession>
<dbReference type="InterPro" id="IPR036249">
    <property type="entry name" value="Thioredoxin-like_sf"/>
</dbReference>